<evidence type="ECO:0000256" key="1">
    <source>
        <dbReference type="SAM" id="MobiDB-lite"/>
    </source>
</evidence>
<proteinExistence type="predicted"/>
<reference evidence="2 3" key="1">
    <citation type="journal article" date="2018" name="Plant J.">
        <title>Genome sequences of Chlorella sorokiniana UTEX 1602 and Micractinium conductrix SAG 241.80: implications to maltose excretion by a green alga.</title>
        <authorList>
            <person name="Arriola M.B."/>
            <person name="Velmurugan N."/>
            <person name="Zhang Y."/>
            <person name="Plunkett M.H."/>
            <person name="Hondzo H."/>
            <person name="Barney B.M."/>
        </authorList>
    </citation>
    <scope>NUCLEOTIDE SEQUENCE [LARGE SCALE GENOMIC DNA]</scope>
    <source>
        <strain evidence="3">UTEX 1602</strain>
    </source>
</reference>
<dbReference type="EMBL" id="LHPG02000004">
    <property type="protein sequence ID" value="PRW59322.1"/>
    <property type="molecule type" value="Genomic_DNA"/>
</dbReference>
<name>A0A2P6TZ26_CHLSO</name>
<keyword evidence="3" id="KW-1185">Reference proteome</keyword>
<organism evidence="2 3">
    <name type="scientific">Chlorella sorokiniana</name>
    <name type="common">Freshwater green alga</name>
    <dbReference type="NCBI Taxonomy" id="3076"/>
    <lineage>
        <taxon>Eukaryota</taxon>
        <taxon>Viridiplantae</taxon>
        <taxon>Chlorophyta</taxon>
        <taxon>core chlorophytes</taxon>
        <taxon>Trebouxiophyceae</taxon>
        <taxon>Chlorellales</taxon>
        <taxon>Chlorellaceae</taxon>
        <taxon>Chlorella clade</taxon>
        <taxon>Chlorella</taxon>
    </lineage>
</organism>
<gene>
    <name evidence="2" type="ORF">C2E21_2080</name>
</gene>
<feature type="compositionally biased region" description="Polar residues" evidence="1">
    <location>
        <begin position="193"/>
        <end position="202"/>
    </location>
</feature>
<evidence type="ECO:0000313" key="2">
    <source>
        <dbReference type="EMBL" id="PRW59322.1"/>
    </source>
</evidence>
<feature type="compositionally biased region" description="Basic and acidic residues" evidence="1">
    <location>
        <begin position="206"/>
        <end position="239"/>
    </location>
</feature>
<accession>A0A2P6TZ26</accession>
<feature type="compositionally biased region" description="Pro residues" evidence="1">
    <location>
        <begin position="145"/>
        <end position="157"/>
    </location>
</feature>
<protein>
    <submittedName>
        <fullName evidence="2">Antigen KI-67 isoform X1</fullName>
    </submittedName>
</protein>
<evidence type="ECO:0000313" key="3">
    <source>
        <dbReference type="Proteomes" id="UP000239899"/>
    </source>
</evidence>
<feature type="region of interest" description="Disordered" evidence="1">
    <location>
        <begin position="189"/>
        <end position="240"/>
    </location>
</feature>
<dbReference type="Proteomes" id="UP000239899">
    <property type="component" value="Unassembled WGS sequence"/>
</dbReference>
<sequence>MGKGRRDQAGRDVASGGGGDSGGAAAATPAGDMPYARTDCGLCKQAVDTEGEEHITGVCTACKKIPLHVQCATDNLHKILKAEKGGGGHSSKALLSMLLVADSRPWELLAAGKTPKWICLRRCVVCQEGVMETAEKVKARKTAPAAPPAPAPRPARPAPALKPALARKPAAPPPRRLIEPAPNAAARLHGIGHSSSAGSVSTFAAEQERLAKEAARREAEERKEAARARREAQEAERLSRLSQQLDEQMTALIGEPGSDADSSQEGSEGSSVAAWWPAGSAPPLPLPLPTSSPVAVDTPELSAYGGAYGGTAGGLPAVDQLAADPKGVVWLAEPQFEGREEAPPEEIDELLALMGIE</sequence>
<comment type="caution">
    <text evidence="2">The sequence shown here is derived from an EMBL/GenBank/DDBJ whole genome shotgun (WGS) entry which is preliminary data.</text>
</comment>
<feature type="region of interest" description="Disordered" evidence="1">
    <location>
        <begin position="1"/>
        <end position="28"/>
    </location>
</feature>
<dbReference type="AlphaFoldDB" id="A0A2P6TZ26"/>
<feature type="compositionally biased region" description="Basic and acidic residues" evidence="1">
    <location>
        <begin position="1"/>
        <end position="10"/>
    </location>
</feature>
<feature type="region of interest" description="Disordered" evidence="1">
    <location>
        <begin position="138"/>
        <end position="159"/>
    </location>
</feature>
<feature type="region of interest" description="Disordered" evidence="1">
    <location>
        <begin position="254"/>
        <end position="276"/>
    </location>
</feature>